<protein>
    <recommendedName>
        <fullName evidence="3">NmrA-like domain-containing protein</fullName>
    </recommendedName>
</protein>
<dbReference type="GO" id="GO:0005634">
    <property type="term" value="C:nucleus"/>
    <property type="evidence" value="ECO:0007669"/>
    <property type="project" value="TreeGrafter"/>
</dbReference>
<evidence type="ECO:0000313" key="4">
    <source>
        <dbReference type="EMBL" id="RBA17069.1"/>
    </source>
</evidence>
<evidence type="ECO:0000256" key="1">
    <source>
        <dbReference type="ARBA" id="ARBA00006328"/>
    </source>
</evidence>
<dbReference type="Gene3D" id="3.40.50.720">
    <property type="entry name" value="NAD(P)-binding Rossmann-like Domain"/>
    <property type="match status" value="1"/>
</dbReference>
<dbReference type="PANTHER" id="PTHR42748:SF7">
    <property type="entry name" value="NMRA LIKE REDOX SENSOR 1-RELATED"/>
    <property type="match status" value="1"/>
</dbReference>
<gene>
    <name evidence="4" type="ORF">FPRO05_01793</name>
</gene>
<feature type="domain" description="NmrA-like" evidence="3">
    <location>
        <begin position="27"/>
        <end position="298"/>
    </location>
</feature>
<dbReference type="SUPFAM" id="SSF51735">
    <property type="entry name" value="NAD(P)-binding Rossmann-fold domains"/>
    <property type="match status" value="1"/>
</dbReference>
<comment type="caution">
    <text evidence="4">The sequence shown here is derived from an EMBL/GenBank/DDBJ whole genome shotgun (WGS) entry which is preliminary data.</text>
</comment>
<dbReference type="Pfam" id="PF05368">
    <property type="entry name" value="NmrA"/>
    <property type="match status" value="1"/>
</dbReference>
<dbReference type="Gene3D" id="3.90.25.10">
    <property type="entry name" value="UDP-galactose 4-epimerase, domain 1"/>
    <property type="match status" value="1"/>
</dbReference>
<dbReference type="InterPro" id="IPR008030">
    <property type="entry name" value="NmrA-like"/>
</dbReference>
<proteinExistence type="inferred from homology"/>
<reference evidence="4 5" key="1">
    <citation type="submission" date="2017-12" db="EMBL/GenBank/DDBJ databases">
        <title>Genome sequence of the mycotoxigenic crop pathogen Fusarium proliferatum, strain ITEM 2341 from Date Palm.</title>
        <authorList>
            <person name="Almiman B.F."/>
            <person name="Shittu T.A."/>
            <person name="Muthumeenakshi S."/>
            <person name="Baroncelli R."/>
            <person name="Sreenivasaprasada S."/>
        </authorList>
    </citation>
    <scope>NUCLEOTIDE SEQUENCE [LARGE SCALE GENOMIC DNA]</scope>
    <source>
        <strain evidence="4 5">ITEM 2341</strain>
    </source>
</reference>
<evidence type="ECO:0000313" key="5">
    <source>
        <dbReference type="Proteomes" id="UP000251714"/>
    </source>
</evidence>
<dbReference type="InterPro" id="IPR036291">
    <property type="entry name" value="NAD(P)-bd_dom_sf"/>
</dbReference>
<dbReference type="EMBL" id="PKMI01000017">
    <property type="protein sequence ID" value="RBA17069.1"/>
    <property type="molecule type" value="Genomic_DNA"/>
</dbReference>
<name>A0A365N8D6_GIBIN</name>
<dbReference type="Proteomes" id="UP000251714">
    <property type="component" value="Unassembled WGS sequence"/>
</dbReference>
<dbReference type="InterPro" id="IPR051164">
    <property type="entry name" value="NmrA-like_oxidored"/>
</dbReference>
<evidence type="ECO:0000256" key="2">
    <source>
        <dbReference type="ARBA" id="ARBA00022857"/>
    </source>
</evidence>
<sequence>MITDRDDWSPCCKILYKVDNLNIIRMSRAILISGATGKQGGAVLNQLVKQRAGVEILAVTRNPNSPSAQKLLKKSSNIKLVQGDLSDAATIFKNARQVTKQPIWGVFSVQSPMGQGDGAEVAQGKGLVDAALDAGAKFFVYTSVDRHGQDSLNNPTQVPHFITKHEIEKHLISRTTGTDMQWFIIRPVAFMENLTDNFLGKSFVTAWKLVVKNKPLQLVTVTDVGVAGAQAFLQPEKYAGRAVSLAGDELTLEEFERIFKEKTGRDLPYTYSLVVYPIMAMVKELGYMFKWFKDQGFGADLKALRKEYPELMTFGTWLETDSDFAPK</sequence>
<keyword evidence="2" id="KW-0521">NADP</keyword>
<evidence type="ECO:0000259" key="3">
    <source>
        <dbReference type="Pfam" id="PF05368"/>
    </source>
</evidence>
<dbReference type="PANTHER" id="PTHR42748">
    <property type="entry name" value="NITROGEN METABOLITE REPRESSION PROTEIN NMRA FAMILY MEMBER"/>
    <property type="match status" value="1"/>
</dbReference>
<dbReference type="AlphaFoldDB" id="A0A365N8D6"/>
<organism evidence="4 5">
    <name type="scientific">Gibberella intermedia</name>
    <name type="common">Bulb rot disease fungus</name>
    <name type="synonym">Fusarium proliferatum</name>
    <dbReference type="NCBI Taxonomy" id="948311"/>
    <lineage>
        <taxon>Eukaryota</taxon>
        <taxon>Fungi</taxon>
        <taxon>Dikarya</taxon>
        <taxon>Ascomycota</taxon>
        <taxon>Pezizomycotina</taxon>
        <taxon>Sordariomycetes</taxon>
        <taxon>Hypocreomycetidae</taxon>
        <taxon>Hypocreales</taxon>
        <taxon>Nectriaceae</taxon>
        <taxon>Fusarium</taxon>
        <taxon>Fusarium fujikuroi species complex</taxon>
    </lineage>
</organism>
<comment type="similarity">
    <text evidence="1">Belongs to the NmrA-type oxidoreductase family.</text>
</comment>
<accession>A0A365N8D6</accession>